<proteinExistence type="predicted"/>
<accession>A0A5N5I878</accession>
<gene>
    <name evidence="1" type="ORF">D8674_026542</name>
</gene>
<evidence type="ECO:0000313" key="1">
    <source>
        <dbReference type="EMBL" id="KAB2636008.1"/>
    </source>
</evidence>
<sequence>MGGAGWGLGRMSQLIRQCMLVSRSYPTPPPPTTIAATALLALAPTLEAHAMMLTVPESLTFLVTHPLLSARRFHRQPRPIDEGDESASSSTAVGEGVDTELFTNRFTQWKIDLHEYFKRFDDPIDTLSHECPLELATMMERSQVVLEEVASQLTLDTPMEEVPPFEDTCLRIMMDTLDQRLGPRLEKVYRGMGNARHRETGASSSTSTLGQVASLTKKVAELEQQSTHIATREAHIAAQESKMAQIVAALQLSGFNILAATPSPTTSNTQAPTQHSQP</sequence>
<evidence type="ECO:0000313" key="2">
    <source>
        <dbReference type="Proteomes" id="UP000327157"/>
    </source>
</evidence>
<dbReference type="EMBL" id="SMOL01000004">
    <property type="protein sequence ID" value="KAB2636008.1"/>
    <property type="molecule type" value="Genomic_DNA"/>
</dbReference>
<dbReference type="Proteomes" id="UP000327157">
    <property type="component" value="Chromosome 5"/>
</dbReference>
<name>A0A5N5I878_9ROSA</name>
<keyword evidence="2" id="KW-1185">Reference proteome</keyword>
<organism evidence="1 2">
    <name type="scientific">Pyrus ussuriensis x Pyrus communis</name>
    <dbReference type="NCBI Taxonomy" id="2448454"/>
    <lineage>
        <taxon>Eukaryota</taxon>
        <taxon>Viridiplantae</taxon>
        <taxon>Streptophyta</taxon>
        <taxon>Embryophyta</taxon>
        <taxon>Tracheophyta</taxon>
        <taxon>Spermatophyta</taxon>
        <taxon>Magnoliopsida</taxon>
        <taxon>eudicotyledons</taxon>
        <taxon>Gunneridae</taxon>
        <taxon>Pentapetalae</taxon>
        <taxon>rosids</taxon>
        <taxon>fabids</taxon>
        <taxon>Rosales</taxon>
        <taxon>Rosaceae</taxon>
        <taxon>Amygdaloideae</taxon>
        <taxon>Maleae</taxon>
        <taxon>Pyrus</taxon>
    </lineage>
</organism>
<comment type="caution">
    <text evidence="1">The sequence shown here is derived from an EMBL/GenBank/DDBJ whole genome shotgun (WGS) entry which is preliminary data.</text>
</comment>
<dbReference type="AlphaFoldDB" id="A0A5N5I878"/>
<protein>
    <submittedName>
        <fullName evidence="1">Uncharacterized protein</fullName>
    </submittedName>
</protein>
<reference evidence="2" key="2">
    <citation type="submission" date="2019-10" db="EMBL/GenBank/DDBJ databases">
        <title>A de novo genome assembly of a pear dwarfing rootstock.</title>
        <authorList>
            <person name="Wang F."/>
            <person name="Wang J."/>
            <person name="Li S."/>
            <person name="Zhang Y."/>
            <person name="Fang M."/>
            <person name="Ma L."/>
            <person name="Zhao Y."/>
            <person name="Jiang S."/>
        </authorList>
    </citation>
    <scope>NUCLEOTIDE SEQUENCE [LARGE SCALE GENOMIC DNA]</scope>
</reference>
<reference evidence="1 2" key="1">
    <citation type="submission" date="2019-09" db="EMBL/GenBank/DDBJ databases">
        <authorList>
            <person name="Ou C."/>
        </authorList>
    </citation>
    <scope>NUCLEOTIDE SEQUENCE [LARGE SCALE GENOMIC DNA]</scope>
    <source>
        <strain evidence="1">S2</strain>
        <tissue evidence="1">Leaf</tissue>
    </source>
</reference>
<reference evidence="1 2" key="3">
    <citation type="submission" date="2019-11" db="EMBL/GenBank/DDBJ databases">
        <title>A de novo genome assembly of a pear dwarfing rootstock.</title>
        <authorList>
            <person name="Wang F."/>
            <person name="Wang J."/>
            <person name="Li S."/>
            <person name="Zhang Y."/>
            <person name="Fang M."/>
            <person name="Ma L."/>
            <person name="Zhao Y."/>
            <person name="Jiang S."/>
        </authorList>
    </citation>
    <scope>NUCLEOTIDE SEQUENCE [LARGE SCALE GENOMIC DNA]</scope>
    <source>
        <strain evidence="1">S2</strain>
        <tissue evidence="1">Leaf</tissue>
    </source>
</reference>